<gene>
    <name evidence="1" type="ORF">FKW44_000054</name>
</gene>
<dbReference type="EMBL" id="CP045890">
    <property type="protein sequence ID" value="QQP55648.1"/>
    <property type="molecule type" value="Genomic_DNA"/>
</dbReference>
<keyword evidence="2" id="KW-1185">Reference proteome</keyword>
<evidence type="ECO:0000313" key="1">
    <source>
        <dbReference type="EMBL" id="QQP55648.1"/>
    </source>
</evidence>
<protein>
    <submittedName>
        <fullName evidence="1">Uncharacterized protein</fullName>
    </submittedName>
</protein>
<dbReference type="Proteomes" id="UP000595437">
    <property type="component" value="Chromosome 1"/>
</dbReference>
<feature type="non-terminal residue" evidence="1">
    <location>
        <position position="1"/>
    </location>
</feature>
<sequence>SSLVRSVFLHAAEKGVKFGLSLLTPVLSLRKGNGSALGLRKHQMHLCPHIRRSIHHEEVSKVIVGASSILANGTV</sequence>
<accession>A0A7T8KGS2</accession>
<reference evidence="2" key="1">
    <citation type="submission" date="2021-01" db="EMBL/GenBank/DDBJ databases">
        <title>Caligus Genome Assembly.</title>
        <authorList>
            <person name="Gallardo-Escarate C."/>
        </authorList>
    </citation>
    <scope>NUCLEOTIDE SEQUENCE [LARGE SCALE GENOMIC DNA]</scope>
</reference>
<evidence type="ECO:0000313" key="2">
    <source>
        <dbReference type="Proteomes" id="UP000595437"/>
    </source>
</evidence>
<feature type="non-terminal residue" evidence="1">
    <location>
        <position position="75"/>
    </location>
</feature>
<proteinExistence type="predicted"/>
<dbReference type="AlphaFoldDB" id="A0A7T8KGS2"/>
<organism evidence="1 2">
    <name type="scientific">Caligus rogercresseyi</name>
    <name type="common">Sea louse</name>
    <dbReference type="NCBI Taxonomy" id="217165"/>
    <lineage>
        <taxon>Eukaryota</taxon>
        <taxon>Metazoa</taxon>
        <taxon>Ecdysozoa</taxon>
        <taxon>Arthropoda</taxon>
        <taxon>Crustacea</taxon>
        <taxon>Multicrustacea</taxon>
        <taxon>Hexanauplia</taxon>
        <taxon>Copepoda</taxon>
        <taxon>Siphonostomatoida</taxon>
        <taxon>Caligidae</taxon>
        <taxon>Caligus</taxon>
    </lineage>
</organism>
<name>A0A7T8KGS2_CALRO</name>